<dbReference type="Proteomes" id="UP001430374">
    <property type="component" value="Unassembled WGS sequence"/>
</dbReference>
<name>A0ABS9C6I8_9FLAO</name>
<gene>
    <name evidence="1" type="ORF">H9Q08_12775</name>
</gene>
<dbReference type="EMBL" id="JACSGT010000001">
    <property type="protein sequence ID" value="MCF2220176.1"/>
    <property type="molecule type" value="Genomic_DNA"/>
</dbReference>
<protein>
    <submittedName>
        <fullName evidence="1">Uncharacterized protein</fullName>
    </submittedName>
</protein>
<reference evidence="1" key="1">
    <citation type="submission" date="2021-08" db="EMBL/GenBank/DDBJ databases">
        <title>Complete genome sequence of Chryseobacterium sp strain PS-8.</title>
        <authorList>
            <person name="Das S.K."/>
        </authorList>
    </citation>
    <scope>NUCLEOTIDE SEQUENCE</scope>
    <source>
        <strain evidence="1">PS-8</strain>
    </source>
</reference>
<accession>A0ABS9C6I8</accession>
<evidence type="ECO:0000313" key="1">
    <source>
        <dbReference type="EMBL" id="MCF2220176.1"/>
    </source>
</evidence>
<comment type="caution">
    <text evidence="1">The sequence shown here is derived from an EMBL/GenBank/DDBJ whole genome shotgun (WGS) entry which is preliminary data.</text>
</comment>
<keyword evidence="2" id="KW-1185">Reference proteome</keyword>
<organism evidence="1 2">
    <name type="scientific">Chryseobacterium indicum</name>
    <dbReference type="NCBI Taxonomy" id="2766954"/>
    <lineage>
        <taxon>Bacteria</taxon>
        <taxon>Pseudomonadati</taxon>
        <taxon>Bacteroidota</taxon>
        <taxon>Flavobacteriia</taxon>
        <taxon>Flavobacteriales</taxon>
        <taxon>Weeksellaceae</taxon>
        <taxon>Chryseobacterium group</taxon>
        <taxon>Chryseobacterium</taxon>
    </lineage>
</organism>
<evidence type="ECO:0000313" key="2">
    <source>
        <dbReference type="Proteomes" id="UP001430374"/>
    </source>
</evidence>
<sequence length="51" mass="5872">MKKLMFYFRFLINGLTETDPDNISDNGFTIYGFSEAVLSINTSLLCKEYPL</sequence>
<proteinExistence type="predicted"/>
<dbReference type="RefSeq" id="WP_235131657.1">
    <property type="nucleotide sequence ID" value="NZ_JACSGT010000001.1"/>
</dbReference>